<evidence type="ECO:0000313" key="1">
    <source>
        <dbReference type="EMBL" id="RED45156.1"/>
    </source>
</evidence>
<evidence type="ECO:0008006" key="3">
    <source>
        <dbReference type="Google" id="ProtNLM"/>
    </source>
</evidence>
<protein>
    <recommendedName>
        <fullName evidence="3">DUF1853 family protein</fullName>
    </recommendedName>
</protein>
<dbReference type="InterPro" id="IPR015003">
    <property type="entry name" value="DUF1853"/>
</dbReference>
<dbReference type="Proteomes" id="UP000256980">
    <property type="component" value="Unassembled WGS sequence"/>
</dbReference>
<dbReference type="OrthoDB" id="1466769at2"/>
<sequence length="270" mass="32226">MDKTLDFQDLFEGFQSTPYLWKGSTVYHLKQYSPEPTLNQFPIENESKKLRLGKWVENFVAYQLKHQNGIKLLEENLQIKDNKITIGELDLLFLQNEKPIHLEIVYKFYLYDSKQNDVNSLNNWVGPNRSDALVYKLKKLKEKQLPLLYHPKTKDVLEHYPFHINAIIQNVCFKAQLFLPYKNQNINVAPLNSDCVVGWYLNAKNIDELKDFQFYIPKKLEWLSLPKTSVNWLEFEDAKSDIETYIKDQRSPLCWIKRNNELQKCFITWW</sequence>
<reference evidence="1 2" key="1">
    <citation type="submission" date="2018-07" db="EMBL/GenBank/DDBJ databases">
        <title>Genomic Encyclopedia of Type Strains, Phase III (KMG-III): the genomes of soil and plant-associated and newly described type strains.</title>
        <authorList>
            <person name="Whitman W."/>
        </authorList>
    </citation>
    <scope>NUCLEOTIDE SEQUENCE [LARGE SCALE GENOMIC DNA]</scope>
    <source>
        <strain evidence="1 2">CECT 7946</strain>
    </source>
</reference>
<dbReference type="RefSeq" id="WP_115816477.1">
    <property type="nucleotide sequence ID" value="NZ_QRDV01000002.1"/>
</dbReference>
<name>A0A3D9H864_9FLAO</name>
<accession>A0A3D9H864</accession>
<proteinExistence type="predicted"/>
<dbReference type="Pfam" id="PF08907">
    <property type="entry name" value="DUF1853"/>
    <property type="match status" value="1"/>
</dbReference>
<organism evidence="1 2">
    <name type="scientific">Winogradskyella eximia</name>
    <dbReference type="NCBI Taxonomy" id="262006"/>
    <lineage>
        <taxon>Bacteria</taxon>
        <taxon>Pseudomonadati</taxon>
        <taxon>Bacteroidota</taxon>
        <taxon>Flavobacteriia</taxon>
        <taxon>Flavobacteriales</taxon>
        <taxon>Flavobacteriaceae</taxon>
        <taxon>Winogradskyella</taxon>
    </lineage>
</organism>
<comment type="caution">
    <text evidence="1">The sequence shown here is derived from an EMBL/GenBank/DDBJ whole genome shotgun (WGS) entry which is preliminary data.</text>
</comment>
<evidence type="ECO:0000313" key="2">
    <source>
        <dbReference type="Proteomes" id="UP000256980"/>
    </source>
</evidence>
<keyword evidence="2" id="KW-1185">Reference proteome</keyword>
<dbReference type="AlphaFoldDB" id="A0A3D9H864"/>
<dbReference type="EMBL" id="QRDV01000002">
    <property type="protein sequence ID" value="RED45156.1"/>
    <property type="molecule type" value="Genomic_DNA"/>
</dbReference>
<gene>
    <name evidence="1" type="ORF">DFQ10_10223</name>
</gene>